<comment type="caution">
    <text evidence="2">The sequence shown here is derived from an EMBL/GenBank/DDBJ whole genome shotgun (WGS) entry which is preliminary data.</text>
</comment>
<evidence type="ECO:0000313" key="3">
    <source>
        <dbReference type="Proteomes" id="UP001183585"/>
    </source>
</evidence>
<dbReference type="RefSeq" id="WP_274992029.1">
    <property type="nucleotide sequence ID" value="NZ_JAJQQP010000001.1"/>
</dbReference>
<dbReference type="PANTHER" id="PTHR43328">
    <property type="entry name" value="ACETYLTRANSFERASE-RELATED"/>
    <property type="match status" value="1"/>
</dbReference>
<gene>
    <name evidence="2" type="ORF">J2S48_002719</name>
</gene>
<sequence>MTSQMMVDLVPVDEDVLEALLALAVAEAEPGEVMPPASGESATEPRTTWTDLRKGAFREYHRRCRVNRHTPVPEVTWAVKARGRVVGAARLALVDGDPTAREVGLWLGRSYRGQGISGEVVYWAVAAAQTMDAKRLVARSATRSPVVRRSLERIGFEVVDSGGQLVGTIGVP</sequence>
<evidence type="ECO:0000313" key="2">
    <source>
        <dbReference type="EMBL" id="MDR7383204.1"/>
    </source>
</evidence>
<name>A0ABU2CPC9_9MICO</name>
<proteinExistence type="predicted"/>
<dbReference type="EMBL" id="JAVDYE010000001">
    <property type="protein sequence ID" value="MDR7383204.1"/>
    <property type="molecule type" value="Genomic_DNA"/>
</dbReference>
<dbReference type="PROSITE" id="PS51186">
    <property type="entry name" value="GNAT"/>
    <property type="match status" value="1"/>
</dbReference>
<dbReference type="InterPro" id="IPR000182">
    <property type="entry name" value="GNAT_dom"/>
</dbReference>
<accession>A0ABU2CPC9</accession>
<dbReference type="SUPFAM" id="SSF55729">
    <property type="entry name" value="Acyl-CoA N-acyltransferases (Nat)"/>
    <property type="match status" value="1"/>
</dbReference>
<dbReference type="InterPro" id="IPR016181">
    <property type="entry name" value="Acyl_CoA_acyltransferase"/>
</dbReference>
<dbReference type="Gene3D" id="3.40.630.30">
    <property type="match status" value="1"/>
</dbReference>
<feature type="domain" description="N-acetyltransferase" evidence="1">
    <location>
        <begin position="7"/>
        <end position="172"/>
    </location>
</feature>
<protein>
    <submittedName>
        <fullName evidence="2">RimJ/RimL family protein N-acetyltransferase</fullName>
    </submittedName>
</protein>
<dbReference type="Pfam" id="PF13302">
    <property type="entry name" value="Acetyltransf_3"/>
    <property type="match status" value="1"/>
</dbReference>
<dbReference type="PANTHER" id="PTHR43328:SF1">
    <property type="entry name" value="N-ACETYLTRANSFERASE DOMAIN-CONTAINING PROTEIN"/>
    <property type="match status" value="1"/>
</dbReference>
<reference evidence="2 3" key="1">
    <citation type="submission" date="2023-07" db="EMBL/GenBank/DDBJ databases">
        <title>Sequencing the genomes of 1000 actinobacteria strains.</title>
        <authorList>
            <person name="Klenk H.-P."/>
        </authorList>
    </citation>
    <scope>NUCLEOTIDE SEQUENCE [LARGE SCALE GENOMIC DNA]</scope>
    <source>
        <strain evidence="2 3">DSM 45554</strain>
    </source>
</reference>
<organism evidence="2 3">
    <name type="scientific">Promicromonospora iranensis</name>
    <dbReference type="NCBI Taxonomy" id="1105144"/>
    <lineage>
        <taxon>Bacteria</taxon>
        <taxon>Bacillati</taxon>
        <taxon>Actinomycetota</taxon>
        <taxon>Actinomycetes</taxon>
        <taxon>Micrococcales</taxon>
        <taxon>Promicromonosporaceae</taxon>
        <taxon>Promicromonospora</taxon>
    </lineage>
</organism>
<dbReference type="Proteomes" id="UP001183585">
    <property type="component" value="Unassembled WGS sequence"/>
</dbReference>
<dbReference type="CDD" id="cd04301">
    <property type="entry name" value="NAT_SF"/>
    <property type="match status" value="1"/>
</dbReference>
<keyword evidence="3" id="KW-1185">Reference proteome</keyword>
<evidence type="ECO:0000259" key="1">
    <source>
        <dbReference type="PROSITE" id="PS51186"/>
    </source>
</evidence>